<evidence type="ECO:0000256" key="1">
    <source>
        <dbReference type="ARBA" id="ARBA00004117"/>
    </source>
</evidence>
<organism evidence="6 7">
    <name type="scientific">Caproiciproducens faecalis</name>
    <dbReference type="NCBI Taxonomy" id="2820301"/>
    <lineage>
        <taxon>Bacteria</taxon>
        <taxon>Bacillati</taxon>
        <taxon>Bacillota</taxon>
        <taxon>Clostridia</taxon>
        <taxon>Eubacteriales</taxon>
        <taxon>Acutalibacteraceae</taxon>
        <taxon>Caproiciproducens</taxon>
    </lineage>
</organism>
<keyword evidence="6" id="KW-0282">Flagellum</keyword>
<accession>A0ABS7DQK2</accession>
<comment type="caution">
    <text evidence="6">The sequence shown here is derived from an EMBL/GenBank/DDBJ whole genome shotgun (WGS) entry which is preliminary data.</text>
</comment>
<dbReference type="PANTHER" id="PTHR34653:SF1">
    <property type="entry name" value="FLAGELLAR HOOK-BASAL BODY COMPLEX PROTEIN FLIE"/>
    <property type="match status" value="1"/>
</dbReference>
<evidence type="ECO:0000313" key="7">
    <source>
        <dbReference type="Proteomes" id="UP000719942"/>
    </source>
</evidence>
<dbReference type="RefSeq" id="WP_219965909.1">
    <property type="nucleotide sequence ID" value="NZ_JAGFNZ010000004.1"/>
</dbReference>
<dbReference type="EMBL" id="JAGFNZ010000004">
    <property type="protein sequence ID" value="MBW7573347.1"/>
    <property type="molecule type" value="Genomic_DNA"/>
</dbReference>
<keyword evidence="3 4" id="KW-0975">Bacterial flagellum</keyword>
<comment type="similarity">
    <text evidence="2 4">Belongs to the FliE family.</text>
</comment>
<evidence type="ECO:0000256" key="5">
    <source>
        <dbReference type="NCBIfam" id="TIGR00205"/>
    </source>
</evidence>
<dbReference type="InterPro" id="IPR001624">
    <property type="entry name" value="FliE"/>
</dbReference>
<dbReference type="Proteomes" id="UP000719942">
    <property type="component" value="Unassembled WGS sequence"/>
</dbReference>
<evidence type="ECO:0000256" key="4">
    <source>
        <dbReference type="HAMAP-Rule" id="MF_00724"/>
    </source>
</evidence>
<dbReference type="Pfam" id="PF02049">
    <property type="entry name" value="FliE"/>
    <property type="match status" value="1"/>
</dbReference>
<comment type="subcellular location">
    <subcellularLocation>
        <location evidence="1 4">Bacterial flagellum basal body</location>
    </subcellularLocation>
</comment>
<sequence>MITPIEKINSIAGLDGAGKVSSSGTSAGVPFQDLFQDAVQNVKTTNADLNQELYKLTTGQTDDLHNVAIASTKATLSVQMLVQLRNKALDAYNEIMRISV</sequence>
<evidence type="ECO:0000313" key="6">
    <source>
        <dbReference type="EMBL" id="MBW7573347.1"/>
    </source>
</evidence>
<keyword evidence="6" id="KW-0966">Cell projection</keyword>
<protein>
    <recommendedName>
        <fullName evidence="4 5">Flagellar hook-basal body complex protein FliE</fullName>
    </recommendedName>
</protein>
<dbReference type="HAMAP" id="MF_00724">
    <property type="entry name" value="FliE"/>
    <property type="match status" value="1"/>
</dbReference>
<dbReference type="PRINTS" id="PR01006">
    <property type="entry name" value="FLGHOOKFLIE"/>
</dbReference>
<gene>
    <name evidence="4 6" type="primary">fliE</name>
    <name evidence="6" type="ORF">J5W02_11055</name>
</gene>
<reference evidence="6 7" key="1">
    <citation type="submission" date="2021-03" db="EMBL/GenBank/DDBJ databases">
        <title>Caproiciproducens sp. nov. isolated from feces of cow.</title>
        <authorList>
            <person name="Choi J.-Y."/>
        </authorList>
    </citation>
    <scope>NUCLEOTIDE SEQUENCE [LARGE SCALE GENOMIC DNA]</scope>
    <source>
        <strain evidence="6 7">AGMB10547</strain>
    </source>
</reference>
<evidence type="ECO:0000256" key="2">
    <source>
        <dbReference type="ARBA" id="ARBA00009272"/>
    </source>
</evidence>
<name>A0ABS7DQK2_9FIRM</name>
<evidence type="ECO:0000256" key="3">
    <source>
        <dbReference type="ARBA" id="ARBA00023143"/>
    </source>
</evidence>
<dbReference type="NCBIfam" id="TIGR00205">
    <property type="entry name" value="fliE"/>
    <property type="match status" value="1"/>
</dbReference>
<proteinExistence type="inferred from homology"/>
<dbReference type="PANTHER" id="PTHR34653">
    <property type="match status" value="1"/>
</dbReference>
<keyword evidence="6" id="KW-0969">Cilium</keyword>
<keyword evidence="7" id="KW-1185">Reference proteome</keyword>